<dbReference type="SUPFAM" id="SSF56801">
    <property type="entry name" value="Acetyl-CoA synthetase-like"/>
    <property type="match status" value="1"/>
</dbReference>
<dbReference type="EMBL" id="VTPC01089669">
    <property type="protein sequence ID" value="KAF2885767.1"/>
    <property type="molecule type" value="Genomic_DNA"/>
</dbReference>
<dbReference type="Pfam" id="PF23562">
    <property type="entry name" value="AMP-binding_C_3"/>
    <property type="match status" value="1"/>
</dbReference>
<comment type="caution">
    <text evidence="6">The sequence shown here is derived from an EMBL/GenBank/DDBJ whole genome shotgun (WGS) entry which is preliminary data.</text>
</comment>
<dbReference type="OrthoDB" id="3633556at2759"/>
<sequence length="660" mass="72993">MDLQNSCIGPEMILPATTLSTSKPNEPVLLRIPKQGKAIETVKPISVPGLLHRTASRYPNHPALYWKDATTKKWKSINYSEYEKQVRTCAKAFLQLGLERYHSVCILGFNSPEWFMSSLGAIYAGGISAGIYTTNSSEACLHCAELGKANIAVVQDSIQLQKIQQIKNKLPHLKAIIQYEGEPSDPSVLSWKQLMELGKAQDDDKLDNVLKQIAINECCMLIFTSGTVGNPKGVMISHDNVTWTAVAVAERLCAEKGKDRIISYLPLSHVAAQIVDIFIATTIAASVYFANKDALKGSLVNTMLEVHPTYFLGVPRVWEKIHEKMIYIGQKSGSLKKAIANWAKYHAFQHNMSKINGTNSHTWNYASAKWLVLKRIKQALGLDQCKYCISAAAPLSANIKEYFMSIDIPVMEVFGMSESSGPHTLSTYDTFNLDSVGPTLSGTKTKIFEGDKQSDGEICVYGRHVFMGYIEDPEKTAEAVDKEGWLHSGDVGHIDNHGFVYITGRIKELLITAGGENIPPVLIEQSVKQELPYVSNALLIGDKRKYLAILLALKTEVNSDAVPLDNLTSDVQKWLQSLGCPADTVTQVLNGGVDKRLLKAIQDKIDIVNEKATSNAQRIRKFAILPADFSITTGELGPTMKVRRNIVITKYADIIEKLYT</sequence>
<gene>
    <name evidence="6" type="ORF">ILUMI_20402</name>
</gene>
<keyword evidence="7" id="KW-1185">Reference proteome</keyword>
<dbReference type="Proteomes" id="UP000801492">
    <property type="component" value="Unassembled WGS sequence"/>
</dbReference>
<organism evidence="6 7">
    <name type="scientific">Ignelater luminosus</name>
    <name type="common">Cucubano</name>
    <name type="synonym">Pyrophorus luminosus</name>
    <dbReference type="NCBI Taxonomy" id="2038154"/>
    <lineage>
        <taxon>Eukaryota</taxon>
        <taxon>Metazoa</taxon>
        <taxon>Ecdysozoa</taxon>
        <taxon>Arthropoda</taxon>
        <taxon>Hexapoda</taxon>
        <taxon>Insecta</taxon>
        <taxon>Pterygota</taxon>
        <taxon>Neoptera</taxon>
        <taxon>Endopterygota</taxon>
        <taxon>Coleoptera</taxon>
        <taxon>Polyphaga</taxon>
        <taxon>Elateriformia</taxon>
        <taxon>Elateroidea</taxon>
        <taxon>Elateridae</taxon>
        <taxon>Agrypninae</taxon>
        <taxon>Pyrophorini</taxon>
        <taxon>Ignelater</taxon>
    </lineage>
</organism>
<evidence type="ECO:0000256" key="3">
    <source>
        <dbReference type="ARBA" id="ARBA00023098"/>
    </source>
</evidence>
<evidence type="ECO:0000259" key="5">
    <source>
        <dbReference type="Pfam" id="PF00501"/>
    </source>
</evidence>
<dbReference type="Pfam" id="PF00501">
    <property type="entry name" value="AMP-binding"/>
    <property type="match status" value="1"/>
</dbReference>
<name>A0A8K0CI93_IGNLU</name>
<evidence type="ECO:0000256" key="2">
    <source>
        <dbReference type="ARBA" id="ARBA00022832"/>
    </source>
</evidence>
<dbReference type="Gene3D" id="3.40.50.12780">
    <property type="entry name" value="N-terminal domain of ligase-like"/>
    <property type="match status" value="1"/>
</dbReference>
<dbReference type="PANTHER" id="PTHR43272:SF32">
    <property type="entry name" value="AMP-DEPENDENT SYNTHETASE_LIGASE DOMAIN-CONTAINING PROTEIN"/>
    <property type="match status" value="1"/>
</dbReference>
<dbReference type="EC" id="6.2.1.3" evidence="4"/>
<evidence type="ECO:0000313" key="6">
    <source>
        <dbReference type="EMBL" id="KAF2885767.1"/>
    </source>
</evidence>
<reference evidence="6" key="1">
    <citation type="submission" date="2019-08" db="EMBL/GenBank/DDBJ databases">
        <title>The genome of the North American firefly Photinus pyralis.</title>
        <authorList>
            <consortium name="Photinus pyralis genome working group"/>
            <person name="Fallon T.R."/>
            <person name="Sander Lower S.E."/>
            <person name="Weng J.-K."/>
        </authorList>
    </citation>
    <scope>NUCLEOTIDE SEQUENCE</scope>
    <source>
        <strain evidence="6">TRF0915ILg1</strain>
        <tissue evidence="6">Whole body</tissue>
    </source>
</reference>
<dbReference type="InterPro" id="IPR042099">
    <property type="entry name" value="ANL_N_sf"/>
</dbReference>
<keyword evidence="1" id="KW-0436">Ligase</keyword>
<accession>A0A8K0CI93</accession>
<dbReference type="PANTHER" id="PTHR43272">
    <property type="entry name" value="LONG-CHAIN-FATTY-ACID--COA LIGASE"/>
    <property type="match status" value="1"/>
</dbReference>
<dbReference type="GO" id="GO:0004467">
    <property type="term" value="F:long-chain fatty acid-CoA ligase activity"/>
    <property type="evidence" value="ECO:0007669"/>
    <property type="project" value="UniProtKB-EC"/>
</dbReference>
<evidence type="ECO:0000313" key="7">
    <source>
        <dbReference type="Proteomes" id="UP000801492"/>
    </source>
</evidence>
<keyword evidence="2" id="KW-0276">Fatty acid metabolism</keyword>
<keyword evidence="3" id="KW-0443">Lipid metabolism</keyword>
<proteinExistence type="predicted"/>
<dbReference type="AlphaFoldDB" id="A0A8K0CI93"/>
<protein>
    <recommendedName>
        <fullName evidence="4">long-chain-fatty-acid--CoA ligase</fullName>
        <ecNumber evidence="4">6.2.1.3</ecNumber>
    </recommendedName>
</protein>
<dbReference type="InterPro" id="IPR000873">
    <property type="entry name" value="AMP-dep_synth/lig_dom"/>
</dbReference>
<evidence type="ECO:0000256" key="1">
    <source>
        <dbReference type="ARBA" id="ARBA00022598"/>
    </source>
</evidence>
<feature type="domain" description="AMP-dependent synthetase/ligase" evidence="5">
    <location>
        <begin position="52"/>
        <end position="469"/>
    </location>
</feature>
<dbReference type="GO" id="GO:0016020">
    <property type="term" value="C:membrane"/>
    <property type="evidence" value="ECO:0007669"/>
    <property type="project" value="TreeGrafter"/>
</dbReference>
<evidence type="ECO:0000256" key="4">
    <source>
        <dbReference type="ARBA" id="ARBA00026121"/>
    </source>
</evidence>
<dbReference type="GO" id="GO:0005783">
    <property type="term" value="C:endoplasmic reticulum"/>
    <property type="evidence" value="ECO:0007669"/>
    <property type="project" value="TreeGrafter"/>
</dbReference>